<dbReference type="InterPro" id="IPR036291">
    <property type="entry name" value="NAD(P)-bd_dom_sf"/>
</dbReference>
<dbReference type="InterPro" id="IPR057326">
    <property type="entry name" value="KR_dom"/>
</dbReference>
<dbReference type="PANTHER" id="PTHR44196:SF1">
    <property type="entry name" value="DEHYDROGENASE_REDUCTASE SDR FAMILY MEMBER 7B"/>
    <property type="match status" value="1"/>
</dbReference>
<dbReference type="GO" id="GO:0016020">
    <property type="term" value="C:membrane"/>
    <property type="evidence" value="ECO:0007669"/>
    <property type="project" value="TreeGrafter"/>
</dbReference>
<dbReference type="Proteomes" id="UP000533476">
    <property type="component" value="Unassembled WGS sequence"/>
</dbReference>
<keyword evidence="2" id="KW-0560">Oxidoreductase</keyword>
<evidence type="ECO:0000313" key="6">
    <source>
        <dbReference type="Proteomes" id="UP000533476"/>
    </source>
</evidence>
<evidence type="ECO:0000259" key="4">
    <source>
        <dbReference type="SMART" id="SM00822"/>
    </source>
</evidence>
<accession>A0A7Y0L335</accession>
<feature type="domain" description="Ketoreductase" evidence="4">
    <location>
        <begin position="6"/>
        <end position="182"/>
    </location>
</feature>
<comment type="caution">
    <text evidence="5">The sequence shown here is derived from an EMBL/GenBank/DDBJ whole genome shotgun (WGS) entry which is preliminary data.</text>
</comment>
<comment type="similarity">
    <text evidence="1 3">Belongs to the short-chain dehydrogenases/reductases (SDR) family.</text>
</comment>
<dbReference type="PRINTS" id="PR00080">
    <property type="entry name" value="SDRFAMILY"/>
</dbReference>
<evidence type="ECO:0000256" key="1">
    <source>
        <dbReference type="ARBA" id="ARBA00006484"/>
    </source>
</evidence>
<dbReference type="Gene3D" id="3.40.50.720">
    <property type="entry name" value="NAD(P)-binding Rossmann-like Domain"/>
    <property type="match status" value="1"/>
</dbReference>
<dbReference type="GO" id="GO:0016491">
    <property type="term" value="F:oxidoreductase activity"/>
    <property type="evidence" value="ECO:0007669"/>
    <property type="project" value="UniProtKB-KW"/>
</dbReference>
<proteinExistence type="inferred from homology"/>
<dbReference type="SUPFAM" id="SSF51735">
    <property type="entry name" value="NAD(P)-binding Rossmann-fold domains"/>
    <property type="match status" value="1"/>
</dbReference>
<keyword evidence="6" id="KW-1185">Reference proteome</keyword>
<evidence type="ECO:0000313" key="5">
    <source>
        <dbReference type="EMBL" id="NMP21495.1"/>
    </source>
</evidence>
<dbReference type="EMBL" id="JABBVZ010000008">
    <property type="protein sequence ID" value="NMP21495.1"/>
    <property type="molecule type" value="Genomic_DNA"/>
</dbReference>
<name>A0A7Y0L335_9FIRM</name>
<dbReference type="SMART" id="SM00822">
    <property type="entry name" value="PKS_KR"/>
    <property type="match status" value="1"/>
</dbReference>
<dbReference type="Pfam" id="PF00106">
    <property type="entry name" value="adh_short"/>
    <property type="match status" value="1"/>
</dbReference>
<gene>
    <name evidence="5" type="ORF">HIJ39_03865</name>
</gene>
<dbReference type="AlphaFoldDB" id="A0A7Y0L335"/>
<sequence>MDVREKVVVVSGASSGIGQAMAVILAAKGSKVVMLARRTDRLMAMEAELKAAHHEVLAVPTDVTNRDQVNRAVDLTREIFGRIDVVVNNAGIGYFGTVEKLPIEDFRHLIQTNVYGMLNLIQSSIPSLKETHGTIVNVSSVLSKRALPFLSAYASTKSMMNALADGLRLELRTYGVHVLTYCAPETETEFHATTKHEAGLDPTPGGYRRKASARDVAARIVQALVEDKREVVESKTLEILNWFAPKFLDAIFYKSMVQKVLKSQPPL</sequence>
<reference evidence="5 6" key="1">
    <citation type="submission" date="2020-04" db="EMBL/GenBank/DDBJ databases">
        <authorList>
            <person name="Zhang R."/>
            <person name="Schippers A."/>
        </authorList>
    </citation>
    <scope>NUCLEOTIDE SEQUENCE [LARGE SCALE GENOMIC DNA]</scope>
    <source>
        <strain evidence="5 6">DSM 109850</strain>
    </source>
</reference>
<evidence type="ECO:0000256" key="2">
    <source>
        <dbReference type="ARBA" id="ARBA00023002"/>
    </source>
</evidence>
<dbReference type="InterPro" id="IPR002347">
    <property type="entry name" value="SDR_fam"/>
</dbReference>
<protein>
    <submittedName>
        <fullName evidence="5">SDR family NAD(P)-dependent oxidoreductase</fullName>
    </submittedName>
</protein>
<dbReference type="PANTHER" id="PTHR44196">
    <property type="entry name" value="DEHYDROGENASE/REDUCTASE SDR FAMILY MEMBER 7B"/>
    <property type="match status" value="1"/>
</dbReference>
<evidence type="ECO:0000256" key="3">
    <source>
        <dbReference type="RuleBase" id="RU000363"/>
    </source>
</evidence>
<dbReference type="RefSeq" id="WP_169096901.1">
    <property type="nucleotide sequence ID" value="NZ_JABBVZ010000008.1"/>
</dbReference>
<organism evidence="5 6">
    <name type="scientific">Sulfobacillus harzensis</name>
    <dbReference type="NCBI Taxonomy" id="2729629"/>
    <lineage>
        <taxon>Bacteria</taxon>
        <taxon>Bacillati</taxon>
        <taxon>Bacillota</taxon>
        <taxon>Clostridia</taxon>
        <taxon>Eubacteriales</taxon>
        <taxon>Clostridiales Family XVII. Incertae Sedis</taxon>
        <taxon>Sulfobacillus</taxon>
    </lineage>
</organism>
<dbReference type="PRINTS" id="PR00081">
    <property type="entry name" value="GDHRDH"/>
</dbReference>